<accession>A0A3E0VBF0</accession>
<evidence type="ECO:0000313" key="2">
    <source>
        <dbReference type="Proteomes" id="UP000256709"/>
    </source>
</evidence>
<comment type="caution">
    <text evidence="1">The sequence shown here is derived from an EMBL/GenBank/DDBJ whole genome shotgun (WGS) entry which is preliminary data.</text>
</comment>
<gene>
    <name evidence="1" type="ORF">B7R21_17280</name>
</gene>
<name>A0A3E0VBF0_9MICO</name>
<dbReference type="EMBL" id="NBXA01000032">
    <property type="protein sequence ID" value="RFA07071.1"/>
    <property type="molecule type" value="Genomic_DNA"/>
</dbReference>
<evidence type="ECO:0000313" key="1">
    <source>
        <dbReference type="EMBL" id="RFA07071.1"/>
    </source>
</evidence>
<dbReference type="Proteomes" id="UP000256709">
    <property type="component" value="Unassembled WGS sequence"/>
</dbReference>
<organism evidence="1 2">
    <name type="scientific">Subtercola boreus</name>
    <dbReference type="NCBI Taxonomy" id="120213"/>
    <lineage>
        <taxon>Bacteria</taxon>
        <taxon>Bacillati</taxon>
        <taxon>Actinomycetota</taxon>
        <taxon>Actinomycetes</taxon>
        <taxon>Micrococcales</taxon>
        <taxon>Microbacteriaceae</taxon>
        <taxon>Subtercola</taxon>
    </lineage>
</organism>
<reference evidence="1 2" key="1">
    <citation type="submission" date="2017-04" db="EMBL/GenBank/DDBJ databases">
        <title>Comparative genome analysis of Subtercola boreus.</title>
        <authorList>
            <person name="Cho Y.-J."/>
            <person name="Cho A."/>
            <person name="Kim O.-S."/>
            <person name="Lee J.-I."/>
        </authorList>
    </citation>
    <scope>NUCLEOTIDE SEQUENCE [LARGE SCALE GENOMIC DNA]</scope>
    <source>
        <strain evidence="1 2">P27444</strain>
    </source>
</reference>
<protein>
    <recommendedName>
        <fullName evidence="3">CAAX protease</fullName>
    </recommendedName>
</protein>
<dbReference type="OrthoDB" id="3418622at2"/>
<dbReference type="RefSeq" id="WP_116284499.1">
    <property type="nucleotide sequence ID" value="NZ_NBXA01000032.1"/>
</dbReference>
<dbReference type="AlphaFoldDB" id="A0A3E0VBF0"/>
<sequence length="265" mass="29834">MKTAGPQVVDNRKQILSSPQFYVREPTITTFSEPQGSSDSDLYRHLSAARMRPYLVATHQHRKNALALYRWNMGIAGAFYQGLHVFEIALRNSMDAQLRAWNATQSDESGHLFDDEWCKRPSDLLGRVVGGDLIVARNRATAALTAAGKNREISHDDIVAQTSLGTWRFLLPSRTDPGKAVLWQNCTRHAFPQLIRPVGQLVDAVESVYRLRNRIAHLEPVFGLNLQAKWKNMHTVLEDIDAPTAEWFVSTPPIANILSRRPLTA</sequence>
<proteinExistence type="predicted"/>
<evidence type="ECO:0008006" key="3">
    <source>
        <dbReference type="Google" id="ProtNLM"/>
    </source>
</evidence>